<keyword evidence="2" id="KW-1185">Reference proteome</keyword>
<reference evidence="2" key="1">
    <citation type="journal article" date="2010" name="Nat. Biotechnol.">
        <title>Draft genome sequence of the oilseed species Ricinus communis.</title>
        <authorList>
            <person name="Chan A.P."/>
            <person name="Crabtree J."/>
            <person name="Zhao Q."/>
            <person name="Lorenzi H."/>
            <person name="Orvis J."/>
            <person name="Puiu D."/>
            <person name="Melake-Berhan A."/>
            <person name="Jones K.M."/>
            <person name="Redman J."/>
            <person name="Chen G."/>
            <person name="Cahoon E.B."/>
            <person name="Gedil M."/>
            <person name="Stanke M."/>
            <person name="Haas B.J."/>
            <person name="Wortman J.R."/>
            <person name="Fraser-Liggett C.M."/>
            <person name="Ravel J."/>
            <person name="Rabinowicz P.D."/>
        </authorList>
    </citation>
    <scope>NUCLEOTIDE SEQUENCE [LARGE SCALE GENOMIC DNA]</scope>
    <source>
        <strain evidence="2">cv. Hale</strain>
    </source>
</reference>
<sequence length="105" mass="10614">MVCGRPLGAAFSSAYSASNAAHQSAACCSRQKMPPTSRASATLSCGRSGCVTTRLGTNSASASAVGFSFSSIFSTTWVGASARIFSRLTSLVPPTLAMPCTTSHG</sequence>
<gene>
    <name evidence="1" type="ORF">RCOM_0049550</name>
</gene>
<proteinExistence type="predicted"/>
<organism evidence="1 2">
    <name type="scientific">Ricinus communis</name>
    <name type="common">Castor bean</name>
    <dbReference type="NCBI Taxonomy" id="3988"/>
    <lineage>
        <taxon>Eukaryota</taxon>
        <taxon>Viridiplantae</taxon>
        <taxon>Streptophyta</taxon>
        <taxon>Embryophyta</taxon>
        <taxon>Tracheophyta</taxon>
        <taxon>Spermatophyta</taxon>
        <taxon>Magnoliopsida</taxon>
        <taxon>eudicotyledons</taxon>
        <taxon>Gunneridae</taxon>
        <taxon>Pentapetalae</taxon>
        <taxon>rosids</taxon>
        <taxon>fabids</taxon>
        <taxon>Malpighiales</taxon>
        <taxon>Euphorbiaceae</taxon>
        <taxon>Acalyphoideae</taxon>
        <taxon>Acalypheae</taxon>
        <taxon>Ricinus</taxon>
    </lineage>
</organism>
<name>B9TBC5_RICCO</name>
<dbReference type="EMBL" id="EQ976413">
    <property type="protein sequence ID" value="EEF26841.1"/>
    <property type="molecule type" value="Genomic_DNA"/>
</dbReference>
<evidence type="ECO:0000313" key="1">
    <source>
        <dbReference type="EMBL" id="EEF26841.1"/>
    </source>
</evidence>
<dbReference type="Proteomes" id="UP000008311">
    <property type="component" value="Unassembled WGS sequence"/>
</dbReference>
<dbReference type="InParanoid" id="B9TBC5"/>
<accession>B9TBC5</accession>
<protein>
    <submittedName>
        <fullName evidence="1">Uncharacterized protein</fullName>
    </submittedName>
</protein>
<evidence type="ECO:0000313" key="2">
    <source>
        <dbReference type="Proteomes" id="UP000008311"/>
    </source>
</evidence>
<dbReference type="AlphaFoldDB" id="B9TBC5"/>